<evidence type="ECO:0000259" key="1">
    <source>
        <dbReference type="Pfam" id="PF20262"/>
    </source>
</evidence>
<keyword evidence="3" id="KW-1185">Reference proteome</keyword>
<dbReference type="GO" id="GO:0030424">
    <property type="term" value="C:axon"/>
    <property type="evidence" value="ECO:0007669"/>
    <property type="project" value="TreeGrafter"/>
</dbReference>
<dbReference type="EMBL" id="JBAMIC010000018">
    <property type="protein sequence ID" value="KAK7094570.1"/>
    <property type="molecule type" value="Genomic_DNA"/>
</dbReference>
<dbReference type="Pfam" id="PF20262">
    <property type="entry name" value="UNC80_C"/>
    <property type="match status" value="1"/>
</dbReference>
<gene>
    <name evidence="2" type="ORF">V1264_006106</name>
</gene>
<dbReference type="GO" id="GO:0055080">
    <property type="term" value="P:monoatomic cation homeostasis"/>
    <property type="evidence" value="ECO:0007669"/>
    <property type="project" value="TreeGrafter"/>
</dbReference>
<comment type="caution">
    <text evidence="2">The sequence shown here is derived from an EMBL/GenBank/DDBJ whole genome shotgun (WGS) entry which is preliminary data.</text>
</comment>
<dbReference type="GO" id="GO:0034703">
    <property type="term" value="C:cation channel complex"/>
    <property type="evidence" value="ECO:0007669"/>
    <property type="project" value="TreeGrafter"/>
</dbReference>
<dbReference type="PANTHER" id="PTHR31781:SF1">
    <property type="entry name" value="PROTEIN UNC-80 HOMOLOG"/>
    <property type="match status" value="1"/>
</dbReference>
<dbReference type="InterPro" id="IPR046460">
    <property type="entry name" value="UNC80_C"/>
</dbReference>
<accession>A0AAN9AYB7</accession>
<dbReference type="PANTHER" id="PTHR31781">
    <property type="entry name" value="UNC80"/>
    <property type="match status" value="1"/>
</dbReference>
<dbReference type="Proteomes" id="UP001374579">
    <property type="component" value="Unassembled WGS sequence"/>
</dbReference>
<dbReference type="GO" id="GO:0005261">
    <property type="term" value="F:monoatomic cation channel activity"/>
    <property type="evidence" value="ECO:0007669"/>
    <property type="project" value="TreeGrafter"/>
</dbReference>
<organism evidence="2 3">
    <name type="scientific">Littorina saxatilis</name>
    <dbReference type="NCBI Taxonomy" id="31220"/>
    <lineage>
        <taxon>Eukaryota</taxon>
        <taxon>Metazoa</taxon>
        <taxon>Spiralia</taxon>
        <taxon>Lophotrochozoa</taxon>
        <taxon>Mollusca</taxon>
        <taxon>Gastropoda</taxon>
        <taxon>Caenogastropoda</taxon>
        <taxon>Littorinimorpha</taxon>
        <taxon>Littorinoidea</taxon>
        <taxon>Littorinidae</taxon>
        <taxon>Littorina</taxon>
    </lineage>
</organism>
<sequence length="523" mass="59763">MSLIIFPLPALGEEERPEHSHHLQTAQGFFPSCVCAAVLPILHLLDDHDVNADGVSVSEVANKIIWDCIVDDPILFLRHFLEKLTNKERQEELTFLLRKLMVYFRKLPAQTAHSIFNYLVGFVMFYVRSPCEGGQEAIAGAISLLWLVVPCVEGIYFKDLKQTLKKEQCDPYLLVCANVASAKKILVHGPDLSSIPSQLPIHEDTQFSQILQESLEFFNIPEDQHHCHFIVDTKTHQVHNQNSYVRDFYFFRRNFYPQLSLVKMDPEDASLALQKRVFMLKFIEVGKVLLTNAVLENASNHQNHVQFLHEEFLKLPSFPRKALETEFDMYSGAWGKELFGMDCLHKFSWTKLMTTMFNNMNSTFTWSSDLSLFLNVINGTIILLFEDTSILRFCLSSLINTCRHFKHVFATSGFLYVMPTLLRVYSNNQPNSVLCNAIHFVCRQFYVLHRKPFVLQLFGSVAPLLDMTCGAGGTLDTSKVQPDNLFKMLLALEKDCPDNLGVLDLVHGEKPLKALVGRHCLLL</sequence>
<reference evidence="2 3" key="1">
    <citation type="submission" date="2024-02" db="EMBL/GenBank/DDBJ databases">
        <title>Chromosome-scale genome assembly of the rough periwinkle Littorina saxatilis.</title>
        <authorList>
            <person name="De Jode A."/>
            <person name="Faria R."/>
            <person name="Formenti G."/>
            <person name="Sims Y."/>
            <person name="Smith T.P."/>
            <person name="Tracey A."/>
            <person name="Wood J.M.D."/>
            <person name="Zagrodzka Z.B."/>
            <person name="Johannesson K."/>
            <person name="Butlin R.K."/>
            <person name="Leder E.H."/>
        </authorList>
    </citation>
    <scope>NUCLEOTIDE SEQUENCE [LARGE SCALE GENOMIC DNA]</scope>
    <source>
        <strain evidence="2">Snail1</strain>
        <tissue evidence="2">Muscle</tissue>
    </source>
</reference>
<evidence type="ECO:0000313" key="3">
    <source>
        <dbReference type="Proteomes" id="UP001374579"/>
    </source>
</evidence>
<dbReference type="AlphaFoldDB" id="A0AAN9AYB7"/>
<proteinExistence type="predicted"/>
<evidence type="ECO:0000313" key="2">
    <source>
        <dbReference type="EMBL" id="KAK7094570.1"/>
    </source>
</evidence>
<name>A0AAN9AYB7_9CAEN</name>
<feature type="domain" description="Protein UNC80 C-terminal" evidence="1">
    <location>
        <begin position="12"/>
        <end position="515"/>
    </location>
</feature>
<protein>
    <recommendedName>
        <fullName evidence="1">Protein UNC80 C-terminal domain-containing protein</fullName>
    </recommendedName>
</protein>